<evidence type="ECO:0000313" key="4">
    <source>
        <dbReference type="Proteomes" id="UP001431634"/>
    </source>
</evidence>
<proteinExistence type="predicted"/>
<evidence type="ECO:0000256" key="1">
    <source>
        <dbReference type="SAM" id="MobiDB-lite"/>
    </source>
</evidence>
<feature type="region of interest" description="Disordered" evidence="1">
    <location>
        <begin position="72"/>
        <end position="226"/>
    </location>
</feature>
<comment type="caution">
    <text evidence="3">The sequence shown here is derived from an EMBL/GenBank/DDBJ whole genome shotgun (WGS) entry which is preliminary data.</text>
</comment>
<organism evidence="3 4">
    <name type="scientific">Commensalibacter oyaizuii</name>
    <dbReference type="NCBI Taxonomy" id="3043873"/>
    <lineage>
        <taxon>Bacteria</taxon>
        <taxon>Pseudomonadati</taxon>
        <taxon>Pseudomonadota</taxon>
        <taxon>Alphaproteobacteria</taxon>
        <taxon>Acetobacterales</taxon>
        <taxon>Acetobacteraceae</taxon>
    </lineage>
</organism>
<dbReference type="Proteomes" id="UP001431634">
    <property type="component" value="Unassembled WGS sequence"/>
</dbReference>
<feature type="compositionally biased region" description="Basic and acidic residues" evidence="1">
    <location>
        <begin position="203"/>
        <end position="219"/>
    </location>
</feature>
<feature type="compositionally biased region" description="Basic and acidic residues" evidence="1">
    <location>
        <begin position="114"/>
        <end position="125"/>
    </location>
</feature>
<sequence>MALFFPEWIPWWLQLTIVGIIVIFGICFLLMPFSVFGVKSRLTYIDHQMEDIQAQLRVLLKRMPDGRDRMEFKLQPIQTGETESYHSDNDKLRDKPTSNTEHYYPPVPPRSRQTRFDPPKQEENIASKVVLSRSSSPEMSSQNDMNDAQEQTVPTPRQSHANSTVFTRDAKQPSPMPTGNRDQRIMASVRRDEQLYDPPSAPVKEERQEDTGGRRRAEPILRWPPR</sequence>
<evidence type="ECO:0000313" key="3">
    <source>
        <dbReference type="EMBL" id="MDI2090745.1"/>
    </source>
</evidence>
<feature type="transmembrane region" description="Helical" evidence="2">
    <location>
        <begin position="12"/>
        <end position="38"/>
    </location>
</feature>
<keyword evidence="2" id="KW-0812">Transmembrane</keyword>
<dbReference type="EMBL" id="JASBAO010000001">
    <property type="protein sequence ID" value="MDI2090745.1"/>
    <property type="molecule type" value="Genomic_DNA"/>
</dbReference>
<evidence type="ECO:0000256" key="2">
    <source>
        <dbReference type="SAM" id="Phobius"/>
    </source>
</evidence>
<reference evidence="3" key="1">
    <citation type="submission" date="2023-05" db="EMBL/GenBank/DDBJ databases">
        <title>Whole genome sequence of Commensalibacter sp.</title>
        <authorList>
            <person name="Charoenyingcharoen P."/>
            <person name="Yukphan P."/>
        </authorList>
    </citation>
    <scope>NUCLEOTIDE SEQUENCE</scope>
    <source>
        <strain evidence="3">TBRC 16381</strain>
    </source>
</reference>
<keyword evidence="4" id="KW-1185">Reference proteome</keyword>
<dbReference type="RefSeq" id="WP_281447868.1">
    <property type="nucleotide sequence ID" value="NZ_JASBAO010000001.1"/>
</dbReference>
<feature type="compositionally biased region" description="Polar residues" evidence="1">
    <location>
        <begin position="132"/>
        <end position="166"/>
    </location>
</feature>
<feature type="compositionally biased region" description="Basic and acidic residues" evidence="1">
    <location>
        <begin position="83"/>
        <end position="96"/>
    </location>
</feature>
<keyword evidence="2" id="KW-0472">Membrane</keyword>
<gene>
    <name evidence="3" type="ORF">QJV27_04990</name>
</gene>
<keyword evidence="2" id="KW-1133">Transmembrane helix</keyword>
<feature type="compositionally biased region" description="Basic and acidic residues" evidence="1">
    <location>
        <begin position="181"/>
        <end position="194"/>
    </location>
</feature>
<name>A0ABT6Q168_9PROT</name>
<accession>A0ABT6Q168</accession>
<protein>
    <submittedName>
        <fullName evidence="3">Uncharacterized protein</fullName>
    </submittedName>
</protein>